<protein>
    <recommendedName>
        <fullName evidence="2">NADP-dependent oxidoreductase domain-containing protein</fullName>
    </recommendedName>
</protein>
<evidence type="ECO:0000313" key="3">
    <source>
        <dbReference type="EMBL" id="CAJ1931447.1"/>
    </source>
</evidence>
<accession>A0AAD2FH64</accession>
<keyword evidence="4" id="KW-1185">Reference proteome</keyword>
<sequence length="390" mass="43568">MSAIGSKAKENPPHDGEMPTAALHNGISISLIGLGCASGVRRQHVKAALESGYTFLDTAQAYQWGYQEHEVAEALKQYLETNENAEVFVQTKVHPENLGYDATTKMVHESIDRFEGHLDSVLIHKPKCWPGACSREPEGTWADSWRALEDLHDQGLIRAIGICDVDKWLLKELLRQRIKPHIIQNWMDPLHQDLEVRDFILSLGIQYQAYSSLGTQWVHFRGYENNPVLTNPILQSIAAKYGVDVAQVVINWATRKGISVLPASKNPSRQQSNLHSTTTFDLLDDEMAMIDALDGDLPEKHHATKVQVHFENPRNDGGSIDAFWLSDADNSEVPIGSIAAGSAISMTSYHGHTFVFRDPSNENALLSEYKVDTKSGSEHRHVIPFDDEEL</sequence>
<evidence type="ECO:0000259" key="2">
    <source>
        <dbReference type="Pfam" id="PF00248"/>
    </source>
</evidence>
<dbReference type="Proteomes" id="UP001295423">
    <property type="component" value="Unassembled WGS sequence"/>
</dbReference>
<dbReference type="InterPro" id="IPR037140">
    <property type="entry name" value="VHL_beta_dom_sf"/>
</dbReference>
<gene>
    <name evidence="3" type="ORF">CYCCA115_LOCUS2395</name>
</gene>
<dbReference type="SUPFAM" id="SSF51430">
    <property type="entry name" value="NAD(P)-linked oxidoreductase"/>
    <property type="match status" value="1"/>
</dbReference>
<evidence type="ECO:0000256" key="1">
    <source>
        <dbReference type="SAM" id="MobiDB-lite"/>
    </source>
</evidence>
<name>A0AAD2FH64_9STRA</name>
<organism evidence="3 4">
    <name type="scientific">Cylindrotheca closterium</name>
    <dbReference type="NCBI Taxonomy" id="2856"/>
    <lineage>
        <taxon>Eukaryota</taxon>
        <taxon>Sar</taxon>
        <taxon>Stramenopiles</taxon>
        <taxon>Ochrophyta</taxon>
        <taxon>Bacillariophyta</taxon>
        <taxon>Bacillariophyceae</taxon>
        <taxon>Bacillariophycidae</taxon>
        <taxon>Bacillariales</taxon>
        <taxon>Bacillariaceae</taxon>
        <taxon>Cylindrotheca</taxon>
    </lineage>
</organism>
<reference evidence="3" key="1">
    <citation type="submission" date="2023-08" db="EMBL/GenBank/DDBJ databases">
        <authorList>
            <person name="Audoor S."/>
            <person name="Bilcke G."/>
        </authorList>
    </citation>
    <scope>NUCLEOTIDE SEQUENCE</scope>
</reference>
<comment type="caution">
    <text evidence="3">The sequence shown here is derived from an EMBL/GenBank/DDBJ whole genome shotgun (WGS) entry which is preliminary data.</text>
</comment>
<dbReference type="InterPro" id="IPR020471">
    <property type="entry name" value="AKR"/>
</dbReference>
<dbReference type="InterPro" id="IPR036812">
    <property type="entry name" value="NAD(P)_OxRdtase_dom_sf"/>
</dbReference>
<feature type="domain" description="NADP-dependent oxidoreductase" evidence="2">
    <location>
        <begin position="44"/>
        <end position="294"/>
    </location>
</feature>
<proteinExistence type="predicted"/>
<feature type="region of interest" description="Disordered" evidence="1">
    <location>
        <begin position="1"/>
        <end position="21"/>
    </location>
</feature>
<dbReference type="EMBL" id="CAKOGP040000147">
    <property type="protein sequence ID" value="CAJ1931447.1"/>
    <property type="molecule type" value="Genomic_DNA"/>
</dbReference>
<feature type="compositionally biased region" description="Basic and acidic residues" evidence="1">
    <location>
        <begin position="7"/>
        <end position="17"/>
    </location>
</feature>
<dbReference type="Gene3D" id="2.60.40.780">
    <property type="entry name" value="von Hippel-Lindau disease tumour suppressor, beta domain"/>
    <property type="match status" value="1"/>
</dbReference>
<dbReference type="GO" id="GO:0016491">
    <property type="term" value="F:oxidoreductase activity"/>
    <property type="evidence" value="ECO:0007669"/>
    <property type="project" value="InterPro"/>
</dbReference>
<dbReference type="PANTHER" id="PTHR43827:SF8">
    <property type="entry name" value="ALDO_KETO REDUCTASE FAMILY PROTEIN"/>
    <property type="match status" value="1"/>
</dbReference>
<dbReference type="PANTHER" id="PTHR43827">
    <property type="entry name" value="2,5-DIKETO-D-GLUCONIC ACID REDUCTASE"/>
    <property type="match status" value="1"/>
</dbReference>
<dbReference type="AlphaFoldDB" id="A0AAD2FH64"/>
<dbReference type="Gene3D" id="3.20.20.100">
    <property type="entry name" value="NADP-dependent oxidoreductase domain"/>
    <property type="match status" value="1"/>
</dbReference>
<evidence type="ECO:0000313" key="4">
    <source>
        <dbReference type="Proteomes" id="UP001295423"/>
    </source>
</evidence>
<dbReference type="InterPro" id="IPR023210">
    <property type="entry name" value="NADP_OxRdtase_dom"/>
</dbReference>
<dbReference type="PRINTS" id="PR00069">
    <property type="entry name" value="ALDKETRDTASE"/>
</dbReference>
<dbReference type="InterPro" id="IPR036208">
    <property type="entry name" value="VHL_sf"/>
</dbReference>
<dbReference type="SUPFAM" id="SSF49468">
    <property type="entry name" value="VHL"/>
    <property type="match status" value="1"/>
</dbReference>
<dbReference type="Pfam" id="PF00248">
    <property type="entry name" value="Aldo_ket_red"/>
    <property type="match status" value="1"/>
</dbReference>
<dbReference type="CDD" id="cd19071">
    <property type="entry name" value="AKR_AKR1-5-like"/>
    <property type="match status" value="1"/>
</dbReference>